<protein>
    <recommendedName>
        <fullName evidence="1">Reverse transcriptase domain-containing protein</fullName>
    </recommendedName>
</protein>
<evidence type="ECO:0000313" key="2">
    <source>
        <dbReference type="EMBL" id="CAK1589965.1"/>
    </source>
</evidence>
<dbReference type="Pfam" id="PF03372">
    <property type="entry name" value="Exo_endo_phos"/>
    <property type="match status" value="1"/>
</dbReference>
<dbReference type="Gene3D" id="3.60.10.10">
    <property type="entry name" value="Endonuclease/exonuclease/phosphatase"/>
    <property type="match status" value="1"/>
</dbReference>
<evidence type="ECO:0000259" key="1">
    <source>
        <dbReference type="PROSITE" id="PS50878"/>
    </source>
</evidence>
<dbReference type="InterPro" id="IPR036691">
    <property type="entry name" value="Endo/exonu/phosph_ase_sf"/>
</dbReference>
<dbReference type="SUPFAM" id="SSF56219">
    <property type="entry name" value="DNase I-like"/>
    <property type="match status" value="1"/>
</dbReference>
<dbReference type="GO" id="GO:0003824">
    <property type="term" value="F:catalytic activity"/>
    <property type="evidence" value="ECO:0007669"/>
    <property type="project" value="InterPro"/>
</dbReference>
<dbReference type="InterPro" id="IPR043128">
    <property type="entry name" value="Rev_trsase/Diguanyl_cyclase"/>
</dbReference>
<dbReference type="InterPro" id="IPR043502">
    <property type="entry name" value="DNA/RNA_pol_sf"/>
</dbReference>
<dbReference type="GO" id="GO:0071897">
    <property type="term" value="P:DNA biosynthetic process"/>
    <property type="evidence" value="ECO:0007669"/>
    <property type="project" value="UniProtKB-ARBA"/>
</dbReference>
<proteinExistence type="predicted"/>
<dbReference type="CDD" id="cd09076">
    <property type="entry name" value="L1-EN"/>
    <property type="match status" value="1"/>
</dbReference>
<dbReference type="EMBL" id="CAVLGL010000085">
    <property type="protein sequence ID" value="CAK1589965.1"/>
    <property type="molecule type" value="Genomic_DNA"/>
</dbReference>
<dbReference type="PANTHER" id="PTHR47027">
    <property type="entry name" value="REVERSE TRANSCRIPTASE DOMAIN-CONTAINING PROTEIN"/>
    <property type="match status" value="1"/>
</dbReference>
<keyword evidence="3" id="KW-1185">Reference proteome</keyword>
<dbReference type="InterPro" id="IPR000477">
    <property type="entry name" value="RT_dom"/>
</dbReference>
<name>A0AAV1L4Q2_9NEOP</name>
<sequence>MKKGNIKKVNTARAYPRSDVNERNAKYADNEEYARAFPVSDEYDKNEKSHILIQSKIRLATWNLGTLTGRGQELAKVLQARKINICCLQETKWKGSKSRDLGLGYQLLYCGNTSMRNGVAIVLDENLKQRIIDVDRRNDRLMAVKLAMDNQPPLNIISAYAPQTGCGESEKEAFWDEFDDLLISIAPEELKYIGGDLNGHVGASNTTYKDIQGKFGYGTLNKDGEQILEFCARHHLAVVNTFFNKKSEHLVTYKSGNKQSQIDYILTNRDLLRTFRDCKVIPGESLTSQHRILVGCIALIKPIKYTTVKIPKIKWHLLNTEKGDKLLEEIREILTEDMKNGHNLSAENTWSKFENLCRNSAEKNLGISRGKLHNNKDPSWWNEEVKGALRNKKQCFKQWQSSGLDDDRILYKTAKKLAKYKVAKQRNYSREKFYKRLENANNDRDIFKLAKQRHKNGLDIKINKYIKNENGHLLTEDNKINERWCQYYQKLLNEEFPSQPLNTTPSVAGPLNKIGEEEVKRALKKIKNHKAVGPDSIPADLWKLLGPIAVQWLTKLFNQILTSMKIPKSWRHSYLVPFYKNKGDVSDCGNYRGIKLTSHTLKLWERILNNRLCQLVSISDNQCGFAPGRSTTDAIQAIRILMEKHRTNREDLHLVFIDLEKAFDRIPRKLVWEAMRAQQIPEIYIHLVHDMYQNISTQVRSLAGLSEPFQVKVGVHQGSALSPFLFNLSLDYLTKDIQSLLPWCMLYADDIVLIDKCAIRLQATLEQWRQALENNGLHISRSKTEFLRCSFSEQYTPHISVSIDGQPLPCVNKFKYLGSVLTADINIDADVTHRINAAWLRWRTLSGILCDSRMPIQLKGKIYKTAVRPAMLYGAECWAAKKIHEKKMHTNEMKMLRWSAGVTRLDKVRNKYIRGSFKVAPIVDKMVESRMRWYGHVMRREEEHPVRRALAIPEKKKGRGRPLATWWTTVSKDLERAQLEIQTTQDRKSWRIKTRRADPK</sequence>
<dbReference type="InterPro" id="IPR005135">
    <property type="entry name" value="Endo/exonuclease/phosphatase"/>
</dbReference>
<dbReference type="Proteomes" id="UP001314205">
    <property type="component" value="Unassembled WGS sequence"/>
</dbReference>
<dbReference type="AlphaFoldDB" id="A0AAV1L4Q2"/>
<comment type="caution">
    <text evidence="2">The sequence shown here is derived from an EMBL/GenBank/DDBJ whole genome shotgun (WGS) entry which is preliminary data.</text>
</comment>
<dbReference type="CDD" id="cd01650">
    <property type="entry name" value="RT_nLTR_like"/>
    <property type="match status" value="1"/>
</dbReference>
<feature type="domain" description="Reverse transcriptase" evidence="1">
    <location>
        <begin position="559"/>
        <end position="821"/>
    </location>
</feature>
<evidence type="ECO:0000313" key="3">
    <source>
        <dbReference type="Proteomes" id="UP001314205"/>
    </source>
</evidence>
<accession>A0AAV1L4Q2</accession>
<dbReference type="Gene3D" id="3.30.70.270">
    <property type="match status" value="1"/>
</dbReference>
<organism evidence="2 3">
    <name type="scientific">Parnassius mnemosyne</name>
    <name type="common">clouded apollo</name>
    <dbReference type="NCBI Taxonomy" id="213953"/>
    <lineage>
        <taxon>Eukaryota</taxon>
        <taxon>Metazoa</taxon>
        <taxon>Ecdysozoa</taxon>
        <taxon>Arthropoda</taxon>
        <taxon>Hexapoda</taxon>
        <taxon>Insecta</taxon>
        <taxon>Pterygota</taxon>
        <taxon>Neoptera</taxon>
        <taxon>Endopterygota</taxon>
        <taxon>Lepidoptera</taxon>
        <taxon>Glossata</taxon>
        <taxon>Ditrysia</taxon>
        <taxon>Papilionoidea</taxon>
        <taxon>Papilionidae</taxon>
        <taxon>Parnassiinae</taxon>
        <taxon>Parnassini</taxon>
        <taxon>Parnassius</taxon>
        <taxon>Driopa</taxon>
    </lineage>
</organism>
<dbReference type="PANTHER" id="PTHR47027:SF28">
    <property type="entry name" value="ENDONUCLEASE-REVERSE TRANSCRIPTASE"/>
    <property type="match status" value="1"/>
</dbReference>
<dbReference type="SUPFAM" id="SSF56672">
    <property type="entry name" value="DNA/RNA polymerases"/>
    <property type="match status" value="1"/>
</dbReference>
<dbReference type="PROSITE" id="PS50878">
    <property type="entry name" value="RT_POL"/>
    <property type="match status" value="1"/>
</dbReference>
<dbReference type="Pfam" id="PF00078">
    <property type="entry name" value="RVT_1"/>
    <property type="match status" value="1"/>
</dbReference>
<reference evidence="2 3" key="1">
    <citation type="submission" date="2023-11" db="EMBL/GenBank/DDBJ databases">
        <authorList>
            <person name="Hedman E."/>
            <person name="Englund M."/>
            <person name="Stromberg M."/>
            <person name="Nyberg Akerstrom W."/>
            <person name="Nylinder S."/>
            <person name="Jareborg N."/>
            <person name="Kallberg Y."/>
            <person name="Kronander E."/>
        </authorList>
    </citation>
    <scope>NUCLEOTIDE SEQUENCE [LARGE SCALE GENOMIC DNA]</scope>
</reference>
<gene>
    <name evidence="2" type="ORF">PARMNEM_LOCUS10389</name>
</gene>